<feature type="domain" description="Bacterial type II secretion system protein E" evidence="4">
    <location>
        <begin position="204"/>
        <end position="218"/>
    </location>
</feature>
<sequence length="357" mass="39857">MKSIEKTADDILSRAVRLGASDIHIVPRKDGPLIQFRIESKLHPQEVLTKDESDRLISHLKFLASMDIGEKRRPQSGAITLELDNKFIGLRLSTLPATFSESLVIRLIPKQNILPIEQLSIFKNTADKLSALVKHSHGMVILTGPTGSGKTTTLYSLLHHAKAMMNRNVITLEDPIENESEQVLQVQINEKAGITYSVGLKAVLRHDPDVIMVGEIRDAETAEIAVRAAMTGHLILTTMHTRDAQGAVYRLLEFGISWIEIQQTLLAVTAQRLLELQCPICGRNECYGECGIQKRRKRASAYELITGKELSAVLQSAKGEGNDVSYRKLRNEIGKAVAFGYVNQEEFTRLVYEYETK</sequence>
<protein>
    <submittedName>
        <fullName evidence="5">Competence protein ComG</fullName>
    </submittedName>
</protein>
<dbReference type="Pfam" id="PF00437">
    <property type="entry name" value="T2SSE"/>
    <property type="match status" value="1"/>
</dbReference>
<dbReference type="InterPro" id="IPR027417">
    <property type="entry name" value="P-loop_NTPase"/>
</dbReference>
<evidence type="ECO:0000256" key="3">
    <source>
        <dbReference type="ARBA" id="ARBA00022840"/>
    </source>
</evidence>
<comment type="caution">
    <text evidence="5">The sequence shown here is derived from an EMBL/GenBank/DDBJ whole genome shotgun (WGS) entry which is preliminary data.</text>
</comment>
<evidence type="ECO:0000256" key="2">
    <source>
        <dbReference type="ARBA" id="ARBA00022741"/>
    </source>
</evidence>
<evidence type="ECO:0000313" key="6">
    <source>
        <dbReference type="Proteomes" id="UP000037146"/>
    </source>
</evidence>
<dbReference type="NCBIfam" id="NF041000">
    <property type="entry name" value="ATPase_ComGA"/>
    <property type="match status" value="1"/>
</dbReference>
<dbReference type="STRING" id="1679170.AC625_15740"/>
<gene>
    <name evidence="5" type="ORF">AC625_15740</name>
</gene>
<dbReference type="Gene3D" id="3.40.50.300">
    <property type="entry name" value="P-loop containing nucleotide triphosphate hydrolases"/>
    <property type="match status" value="1"/>
</dbReference>
<dbReference type="GO" id="GO:0016887">
    <property type="term" value="F:ATP hydrolysis activity"/>
    <property type="evidence" value="ECO:0007669"/>
    <property type="project" value="TreeGrafter"/>
</dbReference>
<proteinExistence type="inferred from homology"/>
<dbReference type="PROSITE" id="PS00662">
    <property type="entry name" value="T2SP_E"/>
    <property type="match status" value="1"/>
</dbReference>
<dbReference type="GO" id="GO:0005886">
    <property type="term" value="C:plasma membrane"/>
    <property type="evidence" value="ECO:0007669"/>
    <property type="project" value="TreeGrafter"/>
</dbReference>
<dbReference type="RefSeq" id="WP_049682142.1">
    <property type="nucleotide sequence ID" value="NZ_LFZW01000001.1"/>
</dbReference>
<evidence type="ECO:0000259" key="4">
    <source>
        <dbReference type="PROSITE" id="PS00662"/>
    </source>
</evidence>
<dbReference type="EMBL" id="LFZW01000001">
    <property type="protein sequence ID" value="KMY50788.1"/>
    <property type="molecule type" value="Genomic_DNA"/>
</dbReference>
<evidence type="ECO:0000313" key="5">
    <source>
        <dbReference type="EMBL" id="KMY50788.1"/>
    </source>
</evidence>
<reference evidence="6" key="1">
    <citation type="submission" date="2015-07" db="EMBL/GenBank/DDBJ databases">
        <title>Genome sequencing project for genomic taxonomy and phylogenomics of Bacillus-like bacteria.</title>
        <authorList>
            <person name="Liu B."/>
            <person name="Wang J."/>
            <person name="Zhu Y."/>
            <person name="Liu G."/>
            <person name="Chen Q."/>
            <person name="Chen Z."/>
            <person name="Lan J."/>
            <person name="Che J."/>
            <person name="Ge C."/>
            <person name="Shi H."/>
            <person name="Pan Z."/>
            <person name="Liu X."/>
        </authorList>
    </citation>
    <scope>NUCLEOTIDE SEQUENCE [LARGE SCALE GENOMIC DNA]</scope>
    <source>
        <strain evidence="6">FJAT-27997</strain>
    </source>
</reference>
<keyword evidence="2" id="KW-0547">Nucleotide-binding</keyword>
<dbReference type="OrthoDB" id="9808272at2"/>
<dbReference type="PANTHER" id="PTHR30258">
    <property type="entry name" value="TYPE II SECRETION SYSTEM PROTEIN GSPE-RELATED"/>
    <property type="match status" value="1"/>
</dbReference>
<comment type="similarity">
    <text evidence="1">Belongs to the GSP E family.</text>
</comment>
<dbReference type="SUPFAM" id="SSF52540">
    <property type="entry name" value="P-loop containing nucleoside triphosphate hydrolases"/>
    <property type="match status" value="1"/>
</dbReference>
<dbReference type="CDD" id="cd01129">
    <property type="entry name" value="PulE-GspE-like"/>
    <property type="match status" value="1"/>
</dbReference>
<dbReference type="Proteomes" id="UP000037146">
    <property type="component" value="Unassembled WGS sequence"/>
</dbReference>
<dbReference type="GO" id="GO:0005524">
    <property type="term" value="F:ATP binding"/>
    <property type="evidence" value="ECO:0007669"/>
    <property type="project" value="UniProtKB-KW"/>
</dbReference>
<dbReference type="InterPro" id="IPR001482">
    <property type="entry name" value="T2SS/T4SS_dom"/>
</dbReference>
<keyword evidence="6" id="KW-1185">Reference proteome</keyword>
<dbReference type="AlphaFoldDB" id="A0A0K9GVY4"/>
<dbReference type="Gene3D" id="3.30.450.90">
    <property type="match status" value="1"/>
</dbReference>
<organism evidence="5 6">
    <name type="scientific">Peribacillus loiseleuriae</name>
    <dbReference type="NCBI Taxonomy" id="1679170"/>
    <lineage>
        <taxon>Bacteria</taxon>
        <taxon>Bacillati</taxon>
        <taxon>Bacillota</taxon>
        <taxon>Bacilli</taxon>
        <taxon>Bacillales</taxon>
        <taxon>Bacillaceae</taxon>
        <taxon>Peribacillus</taxon>
    </lineage>
</organism>
<evidence type="ECO:0000256" key="1">
    <source>
        <dbReference type="ARBA" id="ARBA00006611"/>
    </source>
</evidence>
<keyword evidence="3" id="KW-0067">ATP-binding</keyword>
<dbReference type="InterPro" id="IPR047667">
    <property type="entry name" value="ATPase_ComGA"/>
</dbReference>
<accession>A0A0K9GVY4</accession>
<dbReference type="PANTHER" id="PTHR30258:SF2">
    <property type="entry name" value="COMG OPERON PROTEIN 1"/>
    <property type="match status" value="1"/>
</dbReference>
<name>A0A0K9GVY4_9BACI</name>
<dbReference type="PATRIC" id="fig|1679170.3.peg.3587"/>